<organism evidence="1 2">
    <name type="scientific">Macrostomum lignano</name>
    <dbReference type="NCBI Taxonomy" id="282301"/>
    <lineage>
        <taxon>Eukaryota</taxon>
        <taxon>Metazoa</taxon>
        <taxon>Spiralia</taxon>
        <taxon>Lophotrochozoa</taxon>
        <taxon>Platyhelminthes</taxon>
        <taxon>Rhabditophora</taxon>
        <taxon>Macrostomorpha</taxon>
        <taxon>Macrostomida</taxon>
        <taxon>Macrostomidae</taxon>
        <taxon>Macrostomum</taxon>
    </lineage>
</organism>
<name>A0A1I8F8A1_9PLAT</name>
<protein>
    <submittedName>
        <fullName evidence="2">Fibronectin type-III domain-containing protein</fullName>
    </submittedName>
</protein>
<reference evidence="2" key="1">
    <citation type="submission" date="2016-11" db="UniProtKB">
        <authorList>
            <consortium name="WormBaseParasite"/>
        </authorList>
    </citation>
    <scope>IDENTIFICATION</scope>
</reference>
<keyword evidence="1" id="KW-1185">Reference proteome</keyword>
<evidence type="ECO:0000313" key="2">
    <source>
        <dbReference type="WBParaSite" id="maker-unitig_24376-snap-gene-0.2-mRNA-1"/>
    </source>
</evidence>
<dbReference type="WBParaSite" id="maker-unitig_24376-snap-gene-0.2-mRNA-1">
    <property type="protein sequence ID" value="maker-unitig_24376-snap-gene-0.2-mRNA-1"/>
    <property type="gene ID" value="maker-unitig_24376-snap-gene-0.2"/>
</dbReference>
<proteinExistence type="predicted"/>
<accession>A0A1I8F8A1</accession>
<dbReference type="Proteomes" id="UP000095280">
    <property type="component" value="Unplaced"/>
</dbReference>
<dbReference type="AlphaFoldDB" id="A0A1I8F8A1"/>
<evidence type="ECO:0000313" key="1">
    <source>
        <dbReference type="Proteomes" id="UP000095280"/>
    </source>
</evidence>
<sequence length="320" mass="33651">GASPIGCPAFPYTRQASGPSSAGNITEDWLEGWPLLHQQSAMIFTPVPYQADPADYQLDAGRAAAAASAAAAAVHGWAASTPGKISHRLRHTWRQSDFFGMRRRVWGSTLGRGGLLLLIAGSGLLTAAALHHFCKERLEGSSLTRLLCCRGSGAAAALPGIAHLVASNGSASGGGKIGHGAAAAAALRLRTGQKSNELLMECRKPAHACLTPIDLTRRAPSCSWSAEPAHACLPIDLTREHRAAMRCRNPPTPVSEHSQYCRSKTAQLQFEASPLPPGASRRGGIRSLTFVNGLGLSKPLIYVVRIEAADSCGGGNINEW</sequence>